<dbReference type="EMBL" id="FNJW01000003">
    <property type="protein sequence ID" value="SDQ02634.1"/>
    <property type="molecule type" value="Genomic_DNA"/>
</dbReference>
<dbReference type="NCBIfam" id="NF006380">
    <property type="entry name" value="PRK08621.1"/>
    <property type="match status" value="1"/>
</dbReference>
<dbReference type="AlphaFoldDB" id="A0A1H0XI71"/>
<dbReference type="RefSeq" id="WP_089974404.1">
    <property type="nucleotide sequence ID" value="NZ_CP084918.1"/>
</dbReference>
<evidence type="ECO:0000313" key="4">
    <source>
        <dbReference type="EMBL" id="SDQ02634.1"/>
    </source>
</evidence>
<dbReference type="PANTHER" id="PTHR30345">
    <property type="entry name" value="RIBOSE-5-PHOSPHATE ISOMERASE B"/>
    <property type="match status" value="1"/>
</dbReference>
<dbReference type="PIRSF" id="PIRSF005384">
    <property type="entry name" value="RpiB_LacA_B"/>
    <property type="match status" value="1"/>
</dbReference>
<dbReference type="Gene3D" id="3.40.1400.10">
    <property type="entry name" value="Sugar-phosphate isomerase, RpiB/LacA/LacB"/>
    <property type="match status" value="1"/>
</dbReference>
<evidence type="ECO:0000313" key="5">
    <source>
        <dbReference type="Proteomes" id="UP000199481"/>
    </source>
</evidence>
<dbReference type="GO" id="GO:0004751">
    <property type="term" value="F:ribose-5-phosphate isomerase activity"/>
    <property type="evidence" value="ECO:0007669"/>
    <property type="project" value="TreeGrafter"/>
</dbReference>
<keyword evidence="3 4" id="KW-0413">Isomerase</keyword>
<dbReference type="GO" id="GO:0019316">
    <property type="term" value="P:D-allose catabolic process"/>
    <property type="evidence" value="ECO:0007669"/>
    <property type="project" value="TreeGrafter"/>
</dbReference>
<sequence>MKIALGSDKKGFELKEVIKNYLKEQKYTVIDTTEEAAEDFIESSKLVSAAVLEGQADRGIMFDEFGAGSFMASNKIKGMITANVTEERTAHMTTEHNGAKAIAIGAGIVGPSLAKSIVDSYLEIEYAGGRHQVRVDMLEKMI</sequence>
<dbReference type="PANTHER" id="PTHR30345:SF5">
    <property type="entry name" value="GALACTOSE-6-PHOSPHATE ISOMERASE SUBUNIT LACA"/>
    <property type="match status" value="1"/>
</dbReference>
<comment type="similarity">
    <text evidence="1">Belongs to the LacAB/RpiB family.</text>
</comment>
<accession>A0A1H0XI71</accession>
<dbReference type="NCBIfam" id="TIGR00689">
    <property type="entry name" value="rpiB_lacA_lacB"/>
    <property type="match status" value="1"/>
</dbReference>
<keyword evidence="5" id="KW-1185">Reference proteome</keyword>
<evidence type="ECO:0000256" key="2">
    <source>
        <dbReference type="ARBA" id="ARBA00022736"/>
    </source>
</evidence>
<evidence type="ECO:0000256" key="3">
    <source>
        <dbReference type="ARBA" id="ARBA00023235"/>
    </source>
</evidence>
<dbReference type="GO" id="GO:0005988">
    <property type="term" value="P:lactose metabolic process"/>
    <property type="evidence" value="ECO:0007669"/>
    <property type="project" value="UniProtKB-KW"/>
</dbReference>
<dbReference type="GO" id="GO:0009052">
    <property type="term" value="P:pentose-phosphate shunt, non-oxidative branch"/>
    <property type="evidence" value="ECO:0007669"/>
    <property type="project" value="TreeGrafter"/>
</dbReference>
<dbReference type="InterPro" id="IPR003500">
    <property type="entry name" value="RpiB_LacA_LacB"/>
</dbReference>
<keyword evidence="2" id="KW-0423">Lactose metabolism</keyword>
<dbReference type="InterPro" id="IPR036569">
    <property type="entry name" value="RpiB_LacA_LacB_sf"/>
</dbReference>
<protein>
    <submittedName>
        <fullName evidence="4">Galactose-6-phosphate isomerase lacA subunit</fullName>
    </submittedName>
</protein>
<proteinExistence type="inferred from homology"/>
<dbReference type="Pfam" id="PF02502">
    <property type="entry name" value="LacAB_rpiB"/>
    <property type="match status" value="1"/>
</dbReference>
<dbReference type="Proteomes" id="UP000199481">
    <property type="component" value="Unassembled WGS sequence"/>
</dbReference>
<reference evidence="5" key="1">
    <citation type="submission" date="2016-10" db="EMBL/GenBank/DDBJ databases">
        <authorList>
            <person name="Varghese N."/>
            <person name="Submissions S."/>
        </authorList>
    </citation>
    <scope>NUCLEOTIDE SEQUENCE [LARGE SCALE GENOMIC DNA]</scope>
    <source>
        <strain evidence="5">MPL-11</strain>
    </source>
</reference>
<name>A0A1H0XI71_9LACT</name>
<dbReference type="SUPFAM" id="SSF89623">
    <property type="entry name" value="Ribose/Galactose isomerase RpiB/AlsB"/>
    <property type="match status" value="1"/>
</dbReference>
<evidence type="ECO:0000256" key="1">
    <source>
        <dbReference type="ARBA" id="ARBA00008754"/>
    </source>
</evidence>
<gene>
    <name evidence="4" type="ORF">SAMN04487752_0150</name>
</gene>
<dbReference type="OrthoDB" id="1778624at2"/>
<organism evidence="4 5">
    <name type="scientific">Carnobacterium viridans</name>
    <dbReference type="NCBI Taxonomy" id="174587"/>
    <lineage>
        <taxon>Bacteria</taxon>
        <taxon>Bacillati</taxon>
        <taxon>Bacillota</taxon>
        <taxon>Bacilli</taxon>
        <taxon>Lactobacillales</taxon>
        <taxon>Carnobacteriaceae</taxon>
        <taxon>Carnobacterium</taxon>
    </lineage>
</organism>